<protein>
    <recommendedName>
        <fullName evidence="4">FHA domain containing protein</fullName>
    </recommendedName>
</protein>
<feature type="compositionally biased region" description="Pro residues" evidence="1">
    <location>
        <begin position="443"/>
        <end position="465"/>
    </location>
</feature>
<dbReference type="Proteomes" id="UP000641646">
    <property type="component" value="Unassembled WGS sequence"/>
</dbReference>
<keyword evidence="3" id="KW-1185">Reference proteome</keyword>
<organism evidence="2 3">
    <name type="scientific">Aerosakkonema funiforme FACHB-1375</name>
    <dbReference type="NCBI Taxonomy" id="2949571"/>
    <lineage>
        <taxon>Bacteria</taxon>
        <taxon>Bacillati</taxon>
        <taxon>Cyanobacteriota</taxon>
        <taxon>Cyanophyceae</taxon>
        <taxon>Oscillatoriophycideae</taxon>
        <taxon>Aerosakkonematales</taxon>
        <taxon>Aerosakkonemataceae</taxon>
        <taxon>Aerosakkonema</taxon>
    </lineage>
</organism>
<feature type="region of interest" description="Disordered" evidence="1">
    <location>
        <begin position="723"/>
        <end position="796"/>
    </location>
</feature>
<dbReference type="PANTHER" id="PTHR48125">
    <property type="entry name" value="LP07818P1"/>
    <property type="match status" value="1"/>
</dbReference>
<sequence>MLDTNWQQRAGKALVTSFLIAGILVLSLTGCGGRTSTSGTPGNLNTAPNQNAPKIAEVSPPQVIQELRQALETYQPQVSIVSPQPNEVLNDNTVTVRFQVQDLPIFKNPELGLGPHLQVFLDNQPYQGIYDPNEPLIYKDLAPGTHTLRVFASRPWHESFKNEGAYAQTTFHIFTKTDDNNPDPAEPLLTYSRPQASYGAEPIMLDFYLTNAPLHLVAQEDPQDNISDWRIRCTINGESFIIDRWQPIYLTGFQPGKNWVQLELLDEQGNPVKNAFNNTVRLITYEPNGNDTLSRLVRGQLSAADARGIVDRNYIAKQPEPEPTPEPAVEATPTPDSAVEATPTLEPTPESVPLVTPAPEVIPPSEPSQEEPTKAETDREASKSAETQLTEPKPIQTPQPSEYLNRFQRPDTITEPTQPKAVEKPGFGGFFNRFRRPQIIKPSPTPPEAIETPTPPLIPTPPTPSPETVSAPQTEVAPTPSPETVPVPQTEVVPTPSGETVPAPQTEIAPTPTAETLPPPLPETSETLEQDLAKSEKGESKDSENADRIETNSATEASPSADLPPTLPEIIETPTPQPITPELQPSQLETSSPPQIEASETNGLETTPVPQAEATDTTNGNSGTSDLEAKSSGLPASEASPTILEVKSSPNLPPTLPEIIETSTPELKTPHPSTSGSETLAESKADEIKIPEAKSNQPNRTAQEAPNEEKINQFLRFFQPFRRSPSSLSTPATVTQPIISAPRPTVPITQATQQPEVPTSEIEKSETSQPTSEVPSVTERSETPADGRAADVVTET</sequence>
<feature type="compositionally biased region" description="Polar residues" evidence="1">
    <location>
        <begin position="384"/>
        <end position="402"/>
    </location>
</feature>
<accession>A0A926VAU6</accession>
<feature type="compositionally biased region" description="Polar residues" evidence="1">
    <location>
        <begin position="661"/>
        <end position="680"/>
    </location>
</feature>
<feature type="compositionally biased region" description="Basic and acidic residues" evidence="1">
    <location>
        <begin position="681"/>
        <end position="692"/>
    </location>
</feature>
<dbReference type="EMBL" id="JACJPW010000005">
    <property type="protein sequence ID" value="MBD2180135.1"/>
    <property type="molecule type" value="Genomic_DNA"/>
</dbReference>
<gene>
    <name evidence="2" type="ORF">H6G03_03225</name>
</gene>
<feature type="compositionally biased region" description="Low complexity" evidence="1">
    <location>
        <begin position="486"/>
        <end position="516"/>
    </location>
</feature>
<feature type="compositionally biased region" description="Polar residues" evidence="1">
    <location>
        <begin position="694"/>
        <end position="704"/>
    </location>
</feature>
<feature type="region of interest" description="Disordered" evidence="1">
    <location>
        <begin position="316"/>
        <end position="709"/>
    </location>
</feature>
<dbReference type="RefSeq" id="WP_190462024.1">
    <property type="nucleotide sequence ID" value="NZ_JACJPW010000005.1"/>
</dbReference>
<feature type="compositionally biased region" description="Polar residues" evidence="1">
    <location>
        <begin position="724"/>
        <end position="738"/>
    </location>
</feature>
<feature type="compositionally biased region" description="Basic and acidic residues" evidence="1">
    <location>
        <begin position="779"/>
        <end position="789"/>
    </location>
</feature>
<reference evidence="2" key="1">
    <citation type="journal article" date="2015" name="ISME J.">
        <title>Draft Genome Sequence of Streptomyces incarnatus NRRL8089, which Produces the Nucleoside Antibiotic Sinefungin.</title>
        <authorList>
            <person name="Oshima K."/>
            <person name="Hattori M."/>
            <person name="Shimizu H."/>
            <person name="Fukuda K."/>
            <person name="Nemoto M."/>
            <person name="Inagaki K."/>
            <person name="Tamura T."/>
        </authorList>
    </citation>
    <scope>NUCLEOTIDE SEQUENCE</scope>
    <source>
        <strain evidence="2">FACHB-1375</strain>
    </source>
</reference>
<feature type="compositionally biased region" description="Basic and acidic residues" evidence="1">
    <location>
        <begin position="531"/>
        <end position="550"/>
    </location>
</feature>
<dbReference type="AlphaFoldDB" id="A0A926VAU6"/>
<feature type="compositionally biased region" description="Low complexity" evidence="1">
    <location>
        <begin position="466"/>
        <end position="478"/>
    </location>
</feature>
<feature type="compositionally biased region" description="Basic and acidic residues" evidence="1">
    <location>
        <begin position="371"/>
        <end position="383"/>
    </location>
</feature>
<feature type="region of interest" description="Disordered" evidence="1">
    <location>
        <begin position="35"/>
        <end position="54"/>
    </location>
</feature>
<evidence type="ECO:0000256" key="1">
    <source>
        <dbReference type="SAM" id="MobiDB-lite"/>
    </source>
</evidence>
<feature type="compositionally biased region" description="Polar residues" evidence="1">
    <location>
        <begin position="43"/>
        <end position="52"/>
    </location>
</feature>
<proteinExistence type="predicted"/>
<name>A0A926VAU6_9CYAN</name>
<feature type="compositionally biased region" description="Low complexity" evidence="1">
    <location>
        <begin position="568"/>
        <end position="585"/>
    </location>
</feature>
<evidence type="ECO:0000313" key="3">
    <source>
        <dbReference type="Proteomes" id="UP000641646"/>
    </source>
</evidence>
<dbReference type="PANTHER" id="PTHR48125:SF12">
    <property type="entry name" value="AT HOOK TRANSCRIPTION FACTOR FAMILY-RELATED"/>
    <property type="match status" value="1"/>
</dbReference>
<evidence type="ECO:0008006" key="4">
    <source>
        <dbReference type="Google" id="ProtNLM"/>
    </source>
</evidence>
<evidence type="ECO:0000313" key="2">
    <source>
        <dbReference type="EMBL" id="MBD2180135.1"/>
    </source>
</evidence>
<feature type="compositionally biased region" description="Polar residues" evidence="1">
    <location>
        <begin position="586"/>
        <end position="625"/>
    </location>
</feature>
<feature type="compositionally biased region" description="Polar residues" evidence="1">
    <location>
        <begin position="747"/>
        <end position="757"/>
    </location>
</feature>
<reference evidence="2" key="2">
    <citation type="submission" date="2020-08" db="EMBL/GenBank/DDBJ databases">
        <authorList>
            <person name="Chen M."/>
            <person name="Teng W."/>
            <person name="Zhao L."/>
            <person name="Hu C."/>
            <person name="Zhou Y."/>
            <person name="Han B."/>
            <person name="Song L."/>
            <person name="Shu W."/>
        </authorList>
    </citation>
    <scope>NUCLEOTIDE SEQUENCE</scope>
    <source>
        <strain evidence="2">FACHB-1375</strain>
    </source>
</reference>
<comment type="caution">
    <text evidence="2">The sequence shown here is derived from an EMBL/GenBank/DDBJ whole genome shotgun (WGS) entry which is preliminary data.</text>
</comment>